<dbReference type="InParanoid" id="A0A6M4H4T1"/>
<evidence type="ECO:0000256" key="6">
    <source>
        <dbReference type="ARBA" id="ARBA00022989"/>
    </source>
</evidence>
<dbReference type="InterPro" id="IPR012549">
    <property type="entry name" value="EptA-like_N"/>
</dbReference>
<keyword evidence="5 8" id="KW-0812">Transmembrane</keyword>
<keyword evidence="6 8" id="KW-1133">Transmembrane helix</keyword>
<evidence type="ECO:0000259" key="10">
    <source>
        <dbReference type="Pfam" id="PF08019"/>
    </source>
</evidence>
<evidence type="ECO:0000256" key="4">
    <source>
        <dbReference type="ARBA" id="ARBA00022679"/>
    </source>
</evidence>
<dbReference type="AlphaFoldDB" id="A0A6M4H4T1"/>
<name>A0A6M4H4T1_9PROT</name>
<reference evidence="11 12" key="1">
    <citation type="submission" date="2020-04" db="EMBL/GenBank/DDBJ databases">
        <title>Usitatibacter rugosus gen. nov., sp. nov. and Usitatibacter palustris sp. nov., novel members of Usitatibacteraceae fam. nov. within the order Nitrosomonadales isolated from soil.</title>
        <authorList>
            <person name="Huber K.J."/>
            <person name="Neumann-Schaal M."/>
            <person name="Geppert A."/>
            <person name="Luckner M."/>
            <person name="Wanner G."/>
            <person name="Overmann J."/>
        </authorList>
    </citation>
    <scope>NUCLEOTIDE SEQUENCE [LARGE SCALE GENOMIC DNA]</scope>
    <source>
        <strain evidence="11 12">Swamp67</strain>
    </source>
</reference>
<feature type="transmembrane region" description="Helical" evidence="8">
    <location>
        <begin position="33"/>
        <end position="59"/>
    </location>
</feature>
<accession>A0A6M4H4T1</accession>
<dbReference type="PANTHER" id="PTHR30443">
    <property type="entry name" value="INNER MEMBRANE PROTEIN"/>
    <property type="match status" value="1"/>
</dbReference>
<dbReference type="EMBL" id="CP053073">
    <property type="protein sequence ID" value="QJR14596.1"/>
    <property type="molecule type" value="Genomic_DNA"/>
</dbReference>
<dbReference type="FunCoup" id="A0A6M4H4T1">
    <property type="interactions" value="106"/>
</dbReference>
<dbReference type="Pfam" id="PF08019">
    <property type="entry name" value="EptA_B_N"/>
    <property type="match status" value="1"/>
</dbReference>
<evidence type="ECO:0000256" key="1">
    <source>
        <dbReference type="ARBA" id="ARBA00004429"/>
    </source>
</evidence>
<dbReference type="CDD" id="cd16017">
    <property type="entry name" value="LptA"/>
    <property type="match status" value="1"/>
</dbReference>
<evidence type="ECO:0000256" key="3">
    <source>
        <dbReference type="ARBA" id="ARBA00022519"/>
    </source>
</evidence>
<dbReference type="Gene3D" id="3.40.720.10">
    <property type="entry name" value="Alkaline Phosphatase, subunit A"/>
    <property type="match status" value="1"/>
</dbReference>
<dbReference type="Proteomes" id="UP000503096">
    <property type="component" value="Chromosome"/>
</dbReference>
<dbReference type="Pfam" id="PF00884">
    <property type="entry name" value="Sulfatase"/>
    <property type="match status" value="1"/>
</dbReference>
<evidence type="ECO:0000313" key="12">
    <source>
        <dbReference type="Proteomes" id="UP000503096"/>
    </source>
</evidence>
<dbReference type="GO" id="GO:0005886">
    <property type="term" value="C:plasma membrane"/>
    <property type="evidence" value="ECO:0007669"/>
    <property type="project" value="UniProtKB-SubCell"/>
</dbReference>
<dbReference type="InterPro" id="IPR000917">
    <property type="entry name" value="Sulfatase_N"/>
</dbReference>
<keyword evidence="7 8" id="KW-0472">Membrane</keyword>
<evidence type="ECO:0000259" key="9">
    <source>
        <dbReference type="Pfam" id="PF00884"/>
    </source>
</evidence>
<evidence type="ECO:0000256" key="5">
    <source>
        <dbReference type="ARBA" id="ARBA00022692"/>
    </source>
</evidence>
<feature type="transmembrane region" description="Helical" evidence="8">
    <location>
        <begin position="113"/>
        <end position="131"/>
    </location>
</feature>
<dbReference type="InterPro" id="IPR040423">
    <property type="entry name" value="PEA_transferase"/>
</dbReference>
<dbReference type="GO" id="GO:0016776">
    <property type="term" value="F:phosphotransferase activity, phosphate group as acceptor"/>
    <property type="evidence" value="ECO:0007669"/>
    <property type="project" value="TreeGrafter"/>
</dbReference>
<dbReference type="EC" id="2.7.-.-" evidence="11"/>
<dbReference type="InterPro" id="IPR017850">
    <property type="entry name" value="Alkaline_phosphatase_core_sf"/>
</dbReference>
<feature type="transmembrane region" description="Helical" evidence="8">
    <location>
        <begin position="143"/>
        <end position="165"/>
    </location>
</feature>
<feature type="domain" description="Sulfatase N-terminal" evidence="9">
    <location>
        <begin position="223"/>
        <end position="512"/>
    </location>
</feature>
<keyword evidence="3" id="KW-0997">Cell inner membrane</keyword>
<keyword evidence="2" id="KW-1003">Cell membrane</keyword>
<evidence type="ECO:0000256" key="2">
    <source>
        <dbReference type="ARBA" id="ARBA00022475"/>
    </source>
</evidence>
<dbReference type="GO" id="GO:0009244">
    <property type="term" value="P:lipopolysaccharide core region biosynthetic process"/>
    <property type="evidence" value="ECO:0007669"/>
    <property type="project" value="TreeGrafter"/>
</dbReference>
<dbReference type="PANTHER" id="PTHR30443:SF0">
    <property type="entry name" value="PHOSPHOETHANOLAMINE TRANSFERASE EPTA"/>
    <property type="match status" value="1"/>
</dbReference>
<evidence type="ECO:0000256" key="8">
    <source>
        <dbReference type="SAM" id="Phobius"/>
    </source>
</evidence>
<evidence type="ECO:0000313" key="11">
    <source>
        <dbReference type="EMBL" id="QJR14596.1"/>
    </source>
</evidence>
<keyword evidence="12" id="KW-1185">Reference proteome</keyword>
<organism evidence="11 12">
    <name type="scientific">Usitatibacter palustris</name>
    <dbReference type="NCBI Taxonomy" id="2732487"/>
    <lineage>
        <taxon>Bacteria</taxon>
        <taxon>Pseudomonadati</taxon>
        <taxon>Pseudomonadota</taxon>
        <taxon>Betaproteobacteria</taxon>
        <taxon>Nitrosomonadales</taxon>
        <taxon>Usitatibacteraceae</taxon>
        <taxon>Usitatibacter</taxon>
    </lineage>
</organism>
<keyword evidence="4 11" id="KW-0808">Transferase</keyword>
<proteinExistence type="predicted"/>
<dbReference type="SUPFAM" id="SSF53649">
    <property type="entry name" value="Alkaline phosphatase-like"/>
    <property type="match status" value="1"/>
</dbReference>
<dbReference type="KEGG" id="upl:DSM104440_01398"/>
<evidence type="ECO:0000256" key="7">
    <source>
        <dbReference type="ARBA" id="ARBA00023136"/>
    </source>
</evidence>
<feature type="domain" description="Phosphoethanolamine transferase N-terminal" evidence="10">
    <location>
        <begin position="49"/>
        <end position="194"/>
    </location>
</feature>
<dbReference type="NCBIfam" id="NF028537">
    <property type="entry name" value="P_eth_NH2_trans"/>
    <property type="match status" value="1"/>
</dbReference>
<comment type="subcellular location">
    <subcellularLocation>
        <location evidence="1">Cell inner membrane</location>
        <topology evidence="1">Multi-pass membrane protein</topology>
    </subcellularLocation>
</comment>
<sequence>MFLLVATWLATVPNAYTVQLFHESRSAGEGLGALFFAFGGWLFLVTASLFLLVVLGLFFWGRGAKLLCMAVVLAAAPLSFFSTFLGTRFDKTMLVNIVQTNPGESLELLNARLVAWVLVVGVLPAILLWRWPLRPNEGRITSALRPVLALMVLVVITTGVVYAQYARYATAIRNRDVTFHTVAPGNILAAAISVGVMEFAANTVRAPRGTDAHQDYAIAKPRLLIFVLGETARAQNHGLNGYLRDTTPRMRASRGYYFPDTESCGTATAISVPCIFSGFTRHEFSLLRGRENETLIDVVVRSKARVLWLDNDSGCKGVCDKADFVDYTGSSNPRWCPEPGECHDEILLDGLEAKIRAEKRDTLVVLHLKGSHGPAYYKRYPPAFERFVPACRSNDLASCDRASLRNAYDNTILYTDHVVGESVQLLERLGDQFATALLYVSDHGESLGENGLYLHGMPFAVAPKEQTHVPMFSWVSPQFIRLERWNAACMLGQTKVPRTHDNVYATVLGFMEIESVEYKRELDLFEPCDPPSTPHRAR</sequence>
<protein>
    <submittedName>
        <fullName evidence="11">Phosphoethanolamine transferase EptA</fullName>
        <ecNumber evidence="11">2.7.-.-</ecNumber>
    </submittedName>
</protein>
<gene>
    <name evidence="11" type="primary">eptA</name>
    <name evidence="11" type="ORF">DSM104440_01398</name>
</gene>
<dbReference type="InterPro" id="IPR058130">
    <property type="entry name" value="PEA_transf_C"/>
</dbReference>
<feature type="transmembrane region" description="Helical" evidence="8">
    <location>
        <begin position="66"/>
        <end position="85"/>
    </location>
</feature>